<dbReference type="AlphaFoldDB" id="A0A151P701"/>
<accession>A0A151P701</accession>
<protein>
    <recommendedName>
        <fullName evidence="3">DDE Tnp4 domain-containing protein</fullName>
    </recommendedName>
</protein>
<evidence type="ECO:0000313" key="4">
    <source>
        <dbReference type="EMBL" id="KYO44750.1"/>
    </source>
</evidence>
<keyword evidence="2" id="KW-0479">Metal-binding</keyword>
<feature type="domain" description="DDE Tnp4" evidence="3">
    <location>
        <begin position="82"/>
        <end position="147"/>
    </location>
</feature>
<sequence>MCPAPPDNTDLAVALLKLATPTSLQYVGHLFDVVKATARKAVLEVCGTLQDVLADTIIHVHDPHVVVVGFHELGFPQCTRVLDGNHILVTCPPHGEYPYYTLRGFQSMDLQAVVVHQGMFTHVSTGWVGITQDTHMFQNSGLAMLVANGCFAPGVAGLHLGSIVIPP</sequence>
<dbReference type="STRING" id="8496.A0A151P701"/>
<evidence type="ECO:0000256" key="1">
    <source>
        <dbReference type="ARBA" id="ARBA00001968"/>
    </source>
</evidence>
<gene>
    <name evidence="4" type="ORF">Y1Q_0016859</name>
</gene>
<dbReference type="Proteomes" id="UP000050525">
    <property type="component" value="Unassembled WGS sequence"/>
</dbReference>
<proteinExistence type="predicted"/>
<dbReference type="Pfam" id="PF13359">
    <property type="entry name" value="DDE_Tnp_4"/>
    <property type="match status" value="1"/>
</dbReference>
<comment type="cofactor">
    <cofactor evidence="1">
        <name>a divalent metal cation</name>
        <dbReference type="ChEBI" id="CHEBI:60240"/>
    </cofactor>
</comment>
<reference evidence="4 5" key="1">
    <citation type="journal article" date="2012" name="Genome Biol.">
        <title>Sequencing three crocodilian genomes to illuminate the evolution of archosaurs and amniotes.</title>
        <authorList>
            <person name="St John J.A."/>
            <person name="Braun E.L."/>
            <person name="Isberg S.R."/>
            <person name="Miles L.G."/>
            <person name="Chong A.Y."/>
            <person name="Gongora J."/>
            <person name="Dalzell P."/>
            <person name="Moran C."/>
            <person name="Bed'hom B."/>
            <person name="Abzhanov A."/>
            <person name="Burgess S.C."/>
            <person name="Cooksey A.M."/>
            <person name="Castoe T.A."/>
            <person name="Crawford N.G."/>
            <person name="Densmore L.D."/>
            <person name="Drew J.C."/>
            <person name="Edwards S.V."/>
            <person name="Faircloth B.C."/>
            <person name="Fujita M.K."/>
            <person name="Greenwold M.J."/>
            <person name="Hoffmann F.G."/>
            <person name="Howard J.M."/>
            <person name="Iguchi T."/>
            <person name="Janes D.E."/>
            <person name="Khan S.Y."/>
            <person name="Kohno S."/>
            <person name="de Koning A.J."/>
            <person name="Lance S.L."/>
            <person name="McCarthy F.M."/>
            <person name="McCormack J.E."/>
            <person name="Merchant M.E."/>
            <person name="Peterson D.G."/>
            <person name="Pollock D.D."/>
            <person name="Pourmand N."/>
            <person name="Raney B.J."/>
            <person name="Roessler K.A."/>
            <person name="Sanford J.R."/>
            <person name="Sawyer R.H."/>
            <person name="Schmidt C.J."/>
            <person name="Triplett E.W."/>
            <person name="Tuberville T.D."/>
            <person name="Venegas-Anaya M."/>
            <person name="Howard J.T."/>
            <person name="Jarvis E.D."/>
            <person name="Guillette L.J.Jr."/>
            <person name="Glenn T.C."/>
            <person name="Green R.E."/>
            <person name="Ray D.A."/>
        </authorList>
    </citation>
    <scope>NUCLEOTIDE SEQUENCE [LARGE SCALE GENOMIC DNA]</scope>
    <source>
        <strain evidence="4">KSC_2009_1</strain>
    </source>
</reference>
<comment type="caution">
    <text evidence="4">The sequence shown here is derived from an EMBL/GenBank/DDBJ whole genome shotgun (WGS) entry which is preliminary data.</text>
</comment>
<dbReference type="InterPro" id="IPR027806">
    <property type="entry name" value="HARBI1_dom"/>
</dbReference>
<dbReference type="GO" id="GO:0046872">
    <property type="term" value="F:metal ion binding"/>
    <property type="evidence" value="ECO:0007669"/>
    <property type="project" value="UniProtKB-KW"/>
</dbReference>
<name>A0A151P701_ALLMI</name>
<dbReference type="EMBL" id="AKHW03000678">
    <property type="protein sequence ID" value="KYO44750.1"/>
    <property type="molecule type" value="Genomic_DNA"/>
</dbReference>
<evidence type="ECO:0000256" key="2">
    <source>
        <dbReference type="ARBA" id="ARBA00022723"/>
    </source>
</evidence>
<organism evidence="4 5">
    <name type="scientific">Alligator mississippiensis</name>
    <name type="common">American alligator</name>
    <dbReference type="NCBI Taxonomy" id="8496"/>
    <lineage>
        <taxon>Eukaryota</taxon>
        <taxon>Metazoa</taxon>
        <taxon>Chordata</taxon>
        <taxon>Craniata</taxon>
        <taxon>Vertebrata</taxon>
        <taxon>Euteleostomi</taxon>
        <taxon>Archelosauria</taxon>
        <taxon>Archosauria</taxon>
        <taxon>Crocodylia</taxon>
        <taxon>Alligatoridae</taxon>
        <taxon>Alligatorinae</taxon>
        <taxon>Alligator</taxon>
    </lineage>
</organism>
<evidence type="ECO:0000313" key="5">
    <source>
        <dbReference type="Proteomes" id="UP000050525"/>
    </source>
</evidence>
<keyword evidence="5" id="KW-1185">Reference proteome</keyword>
<evidence type="ECO:0000259" key="3">
    <source>
        <dbReference type="Pfam" id="PF13359"/>
    </source>
</evidence>